<evidence type="ECO:0000256" key="1">
    <source>
        <dbReference type="SAM" id="SignalP"/>
    </source>
</evidence>
<dbReference type="InterPro" id="IPR016896">
    <property type="entry name" value="DUF2860"/>
</dbReference>
<name>A0ABS5GM73_9GAMM</name>
<organism evidence="2 3">
    <name type="scientific">Aeromonas popoffii</name>
    <dbReference type="NCBI Taxonomy" id="70856"/>
    <lineage>
        <taxon>Bacteria</taxon>
        <taxon>Pseudomonadati</taxon>
        <taxon>Pseudomonadota</taxon>
        <taxon>Gammaproteobacteria</taxon>
        <taxon>Aeromonadales</taxon>
        <taxon>Aeromonadaceae</taxon>
        <taxon>Aeromonas</taxon>
    </lineage>
</organism>
<comment type="caution">
    <text evidence="2">The sequence shown here is derived from an EMBL/GenBank/DDBJ whole genome shotgun (WGS) entry which is preliminary data.</text>
</comment>
<proteinExistence type="predicted"/>
<reference evidence="2 3" key="1">
    <citation type="submission" date="2021-04" db="EMBL/GenBank/DDBJ databases">
        <title>Draft Genome of Aeromonas popoffii ID682, isolated from a natural water source in Idaho.</title>
        <authorList>
            <person name="Testerman T."/>
            <person name="Graf J."/>
        </authorList>
    </citation>
    <scope>NUCLEOTIDE SEQUENCE [LARGE SCALE GENOMIC DNA]</scope>
    <source>
        <strain evidence="2 3">ID682</strain>
    </source>
</reference>
<evidence type="ECO:0000313" key="2">
    <source>
        <dbReference type="EMBL" id="MBR7627469.1"/>
    </source>
</evidence>
<keyword evidence="1" id="KW-0732">Signal</keyword>
<dbReference type="PIRSF" id="PIRSF028696">
    <property type="entry name" value="UCP028696"/>
    <property type="match status" value="1"/>
</dbReference>
<dbReference type="Proteomes" id="UP000675653">
    <property type="component" value="Unassembled WGS sequence"/>
</dbReference>
<feature type="chain" id="PRO_5047251726" evidence="1">
    <location>
        <begin position="20"/>
        <end position="331"/>
    </location>
</feature>
<protein>
    <submittedName>
        <fullName evidence="2">DUF2860 family protein</fullName>
    </submittedName>
</protein>
<dbReference type="RefSeq" id="WP_212512334.1">
    <property type="nucleotide sequence ID" value="NZ_CAWQDX010000001.1"/>
</dbReference>
<dbReference type="Pfam" id="PF11059">
    <property type="entry name" value="DUF2860"/>
    <property type="match status" value="1"/>
</dbReference>
<gene>
    <name evidence="2" type="ORF">KAT72_00060</name>
</gene>
<sequence>MKKLSFIAVALLATTSVNAEIIKIPTQSGFSGFVIGGVGTLEYKSNMYKGPNDDNDRHAGLFNSPESHSSVTPIFGADLRYTFAETRTQLFLGNLIQDAVRFDFTQQLGVRQQMGDKGIVALAYVFPLLPADTWSDPYAEGNRHETDMKSGGGRLAWDQIWGTHFNTSFTMRKFDISEERSGQSLDLSSAQRDMLDRNGTTSDVALSYDWIFIPGHVLRPELIYSKGSFDGSAMSYDKTQILLSHGYNNSQWSLVSNIYLGQMSYDEVNPIFGDKADSDEFGISASFFWHRLFNVKGLNGLISASYRKSDSDINFYDASIRSINTGLVYHF</sequence>
<keyword evidence="3" id="KW-1185">Reference proteome</keyword>
<dbReference type="EMBL" id="JAGRZL010000001">
    <property type="protein sequence ID" value="MBR7627469.1"/>
    <property type="molecule type" value="Genomic_DNA"/>
</dbReference>
<accession>A0ABS5GM73</accession>
<evidence type="ECO:0000313" key="3">
    <source>
        <dbReference type="Proteomes" id="UP000675653"/>
    </source>
</evidence>
<feature type="signal peptide" evidence="1">
    <location>
        <begin position="1"/>
        <end position="19"/>
    </location>
</feature>